<dbReference type="PANTHER" id="PTHR15600">
    <property type="entry name" value="SACSIN"/>
    <property type="match status" value="1"/>
</dbReference>
<dbReference type="Gene3D" id="3.30.710.10">
    <property type="entry name" value="Potassium Channel Kv1.1, Chain A"/>
    <property type="match status" value="1"/>
</dbReference>
<dbReference type="SUPFAM" id="SSF54695">
    <property type="entry name" value="POZ domain"/>
    <property type="match status" value="1"/>
</dbReference>
<dbReference type="GO" id="GO:0030544">
    <property type="term" value="F:Hsp70 protein binding"/>
    <property type="evidence" value="ECO:0007669"/>
    <property type="project" value="TreeGrafter"/>
</dbReference>
<accession>A0A8H5EZE0</accession>
<organism evidence="2 3">
    <name type="scientific">Psilocybe cf. subviscida</name>
    <dbReference type="NCBI Taxonomy" id="2480587"/>
    <lineage>
        <taxon>Eukaryota</taxon>
        <taxon>Fungi</taxon>
        <taxon>Dikarya</taxon>
        <taxon>Basidiomycota</taxon>
        <taxon>Agaricomycotina</taxon>
        <taxon>Agaricomycetes</taxon>
        <taxon>Agaricomycetidae</taxon>
        <taxon>Agaricales</taxon>
        <taxon>Agaricineae</taxon>
        <taxon>Strophariaceae</taxon>
        <taxon>Psilocybe</taxon>
    </lineage>
</organism>
<evidence type="ECO:0000313" key="2">
    <source>
        <dbReference type="EMBL" id="KAF5317951.1"/>
    </source>
</evidence>
<gene>
    <name evidence="2" type="ORF">D9619_012052</name>
</gene>
<dbReference type="CDD" id="cd18186">
    <property type="entry name" value="BTB_POZ_ZBTB_KLHL-like"/>
    <property type="match status" value="1"/>
</dbReference>
<dbReference type="SUPFAM" id="SSF55874">
    <property type="entry name" value="ATPase domain of HSP90 chaperone/DNA topoisomerase II/histidine kinase"/>
    <property type="match status" value="2"/>
</dbReference>
<dbReference type="Pfam" id="PF25794">
    <property type="entry name" value="SACS"/>
    <property type="match status" value="2"/>
</dbReference>
<reference evidence="2 3" key="1">
    <citation type="journal article" date="2020" name="ISME J.">
        <title>Uncovering the hidden diversity of litter-decomposition mechanisms in mushroom-forming fungi.</title>
        <authorList>
            <person name="Floudas D."/>
            <person name="Bentzer J."/>
            <person name="Ahren D."/>
            <person name="Johansson T."/>
            <person name="Persson P."/>
            <person name="Tunlid A."/>
        </authorList>
    </citation>
    <scope>NUCLEOTIDE SEQUENCE [LARGE SCALE GENOMIC DNA]</scope>
    <source>
        <strain evidence="2 3">CBS 101986</strain>
    </source>
</reference>
<dbReference type="InterPro" id="IPR058210">
    <property type="entry name" value="SACS/Nov_dom"/>
</dbReference>
<dbReference type="PANTHER" id="PTHR15600:SF42">
    <property type="entry name" value="SACSIN"/>
    <property type="match status" value="1"/>
</dbReference>
<dbReference type="InterPro" id="IPR036890">
    <property type="entry name" value="HATPase_C_sf"/>
</dbReference>
<feature type="domain" description="BTB" evidence="1">
    <location>
        <begin position="2529"/>
        <end position="2599"/>
    </location>
</feature>
<proteinExistence type="predicted"/>
<keyword evidence="3" id="KW-1185">Reference proteome</keyword>
<name>A0A8H5EZE0_9AGAR</name>
<dbReference type="EMBL" id="JAACJJ010000031">
    <property type="protein sequence ID" value="KAF5317951.1"/>
    <property type="molecule type" value="Genomic_DNA"/>
</dbReference>
<comment type="caution">
    <text evidence="2">The sequence shown here is derived from an EMBL/GenBank/DDBJ whole genome shotgun (WGS) entry which is preliminary data.</text>
</comment>
<evidence type="ECO:0000259" key="1">
    <source>
        <dbReference type="PROSITE" id="PS50097"/>
    </source>
</evidence>
<dbReference type="OrthoDB" id="1262810at2759"/>
<protein>
    <recommendedName>
        <fullName evidence="1">BTB domain-containing protein</fullName>
    </recommendedName>
</protein>
<dbReference type="InterPro" id="IPR000210">
    <property type="entry name" value="BTB/POZ_dom"/>
</dbReference>
<dbReference type="InterPro" id="IPR011333">
    <property type="entry name" value="SKP1/BTB/POZ_sf"/>
</dbReference>
<dbReference type="Proteomes" id="UP000567179">
    <property type="component" value="Unassembled WGS sequence"/>
</dbReference>
<dbReference type="PROSITE" id="PS50097">
    <property type="entry name" value="BTB"/>
    <property type="match status" value="1"/>
</dbReference>
<dbReference type="InterPro" id="IPR052972">
    <property type="entry name" value="Sacsin_chaperone_reg"/>
</dbReference>
<sequence length="2688" mass="302286">MPSTTQEYVEITALIRGVLNGYPGNSAILREFLANSDDAKATCQTLILDERHFPTSSLVDLALAGSQGPSLLAINDGLIEEHDWTALLKIHSSSKKSDESQTGKNGLGFRASYHLTDNPHILSGRTLMILDPHKDFKEHPGGISLDIVDESGPYRDQLAPFSDLRGSNSENLPYVGTAFRLPLRTKEQAARSKISDAATTPDQLLDIFKDFITSELQRVILFLKHITKIQFKRILANGHVEPLASIEIEELGVSARIGTVLRKVTLTAGAQPPSVVTWCFHHLLVDKEEAATVMSARVEYDARPRMIADKLVAAVDVALPLVSTPPKGGCSTLMPLPVSFDGFPVYLNGVFALDQNRQNFKNIEEVGPVGSRERLLVEWNKTIFDTWAPIGWAKVLASLLSQIAVANMWDFLPSDNAGDMSYRSGLLRHLIEEIDSQNLAIFPTVGRTPDAALLSLRDAEVIIAPPTPGVSLDALIQAGFAVIQPPPHVFSVLQSLPHLALSILSPQLLYSRLLRNFPHILHDDSHRDIKEAIIQYLIFSEPTPHLSHLVGLPLFQLSTGAPFSFQAGSLREKYIIPSSWEESAVFAGNLWMVPCASLSDGLRKVLRLPSSASILNVATLDIDDIIEYLNARFVFAGEGDKRNPEDIATIPWLIRFWTWLVDAQYSSHIFARISKLSDAFLLPTAGQTVRAVSSKIIDFRHLADRIEAVRALAAIGVEPVHTDVPYNVSEKLRSESLLYVPGTPDFILSLLDSCDTAKTSRILNDDRIHLQRFLLDSLPYSTLTLSSPYKNILRALPVYSARKHHDSSNTLQGIDGTHFFIVVDERHPLPALPCGTGLFVDLLEPSTKRMADLVGPSRGNPLNVDGLLLLAVQHWVLQSEGTRDDWVHRFLSHCGRTPSFRSQVADLPFVTVNGLPHRVPPRDLVDPQSRLARLYKDEHGRFPCGHFFGSRLDVMKNLGFVKTRLDAVIVHERLAFFNSSNQWNPALIDKAKVFLELLDRNWDSGYRKLVEDSRNCAWLPLSGDSLGSPVTCRDRHEDNAHSNLFYFDKVWDILAHDIRIGNPAFREALGWSRSVPFETLITQLEQTVCITDGMDRNKRIIALINYFATLDSLRLLSATNISKVRDQLHHRAWVPISRSSTRSIQMNYATSRNLNLPPPFEPIHSDLPVDFLVKLGCSERPTLATLVAEVTRPHALPQNIVAFLQEIAEHHPHVDRQLACIPDSHYPSPLCSLEHIYYNDMPRRRTYTIHGRRAAHDSISRVLAEKLGMDFLSSLSLDDQDVDDDDDDGDEQMAEDLTIRIRGFLRDYDRRFALNEFLANADDAGATRFSILLLQGEVSSKARDAVISPGFESLIQEPALLIFNNASLTAEDFFGLRRIGKGGKQDRQDTHGRYGLGALSAFYFTDVVTVISGDHVLILDPTGQYLPPRQRQRRTAYKKRLSFILEHYPDQLRRCYSQFGFQHSASDAADARYNGTIFLCPLKAGISEKSCNFSTTTELVQRPYRELAHNAFFFTRLCHISANIQSGWDNRHGSPTWSFDGSRTQAVTQDDHVFQTLTVRDEVGTSEEWTIATSRNNIHPTHATVAASLKLSGQMIIQLAVRFEPSRTSTEDPTSYLFSTFQLPKKVSLPFHANARFAISSNRQDVVFYPADSHNQIDPKTAFNTWIMEGLFPPLYLACLSYRVHHVKTTCSSQFSVQKRKWWLKESKDDTAKLVRQGLLGLLPSSDVSLFLTADSVWTTFSEGIFSNNEPSSVTDILLRLKAPGLVCGHDSRRTGLADAASQVVTPEYVQSFLSSRVSLYHVEELCLSAKVPMEALFKVMDYLCEPERIVPLHGLPILVLTTGELASVPSSSNTALYYTDHSEIHELFASSKFISTEYGKRPACNRLLSSPNIIQLEGQHISRLVVTELSQGRSADERRRWIDRFWTKFSLLPGPPSLDELEREGLELFRIKGRSEFISLSDCLPTNVIYGPRLPGSSDRLQTILRLLDIVVIGRTGNIHVDSIVNKRFPNYIDNILQCLEVKGVASRVRNLSIEDRTDLAEILRMGIESSVPQWQRQPPPISRSFLMKLPIWRAYSRTSVTLESAERIEVVVVSVENMRHIQPYLQSSSTAVLVTSQCHALQELLRYCNRMSKQQSSQPADLYRLLDLLTLPIRLESQVDHSLYRNFLAKVLSLPLTMMPTQLLRQIVPDTNGNLKQPSELYDHTVDLFRIVMALQPEDTPALVHPNVRDLVPALRRVGLIHEIDFNTFNVCASTLDDAVQRRVLQGVTINDCLAAAEVLFHVYQTTITTQVVAARQTHSNFWSNVDRISFIRRQDIARRGLTYDLPRLFHQDQPLIVSPSNLVRTTFEPIAWTQRMLFRDEPEQLTLMINENLGVPTVAEVVRHLIVLTTEIAPFHPGNAMLLSDIKATYKYLDENAETAREHLLLAAQDQLFLNVDDPINDPWEGQWCKADELILNLEYDHRSLKSVRKLLQSYDKLLSAAGSLNLDISGLASAQSLSRTKPEAESTHLQRWNTLNAMRKVGELTDMVFMPSDVPADLSELRAHRCVLASVVPHMRDALKGWNLGENGEFRFYGSAFGAKAILNYIYTGELGLPDAVRSVEETTIMLRDLLELLEVANRWSMTDLKEEVQHHVIVKYRMVQRMPHMFSEIMTTATEHGADTLRRYLEEFAHSNPKVIRELQADA</sequence>
<dbReference type="Pfam" id="PF00651">
    <property type="entry name" value="BTB"/>
    <property type="match status" value="1"/>
</dbReference>
<evidence type="ECO:0000313" key="3">
    <source>
        <dbReference type="Proteomes" id="UP000567179"/>
    </source>
</evidence>